<organism evidence="3">
    <name type="scientific">Enterobius vermicularis</name>
    <name type="common">Human pinworm</name>
    <dbReference type="NCBI Taxonomy" id="51028"/>
    <lineage>
        <taxon>Eukaryota</taxon>
        <taxon>Metazoa</taxon>
        <taxon>Ecdysozoa</taxon>
        <taxon>Nematoda</taxon>
        <taxon>Chromadorea</taxon>
        <taxon>Rhabditida</taxon>
        <taxon>Spirurina</taxon>
        <taxon>Oxyuridomorpha</taxon>
        <taxon>Oxyuroidea</taxon>
        <taxon>Oxyuridae</taxon>
        <taxon>Enterobius</taxon>
    </lineage>
</organism>
<gene>
    <name evidence="1" type="ORF">EVEC_LOCUS9115</name>
</gene>
<keyword evidence="2" id="KW-1185">Reference proteome</keyword>
<dbReference type="EMBL" id="UXUI01009823">
    <property type="protein sequence ID" value="VDD94364.1"/>
    <property type="molecule type" value="Genomic_DNA"/>
</dbReference>
<protein>
    <submittedName>
        <fullName evidence="1 3">Uncharacterized protein</fullName>
    </submittedName>
</protein>
<evidence type="ECO:0000313" key="3">
    <source>
        <dbReference type="WBParaSite" id="EVEC_0000971801-mRNA-1"/>
    </source>
</evidence>
<sequence length="122" mass="13318">MARPSSDEKVLCSNDVGRIRLPKRVIQFVAGSETGKPNVIPLPPYDSRGLLDTLEKVRLRVGRMARLAQDQRVACSNDVGVSGRTAPGGKLFLCNAFPVLEQDLRNSAAQYCLIFRGKSMGT</sequence>
<dbReference type="Proteomes" id="UP000274131">
    <property type="component" value="Unassembled WGS sequence"/>
</dbReference>
<dbReference type="AlphaFoldDB" id="A0A0N4VG23"/>
<evidence type="ECO:0000313" key="1">
    <source>
        <dbReference type="EMBL" id="VDD94364.1"/>
    </source>
</evidence>
<proteinExistence type="predicted"/>
<evidence type="ECO:0000313" key="2">
    <source>
        <dbReference type="Proteomes" id="UP000274131"/>
    </source>
</evidence>
<reference evidence="3" key="1">
    <citation type="submission" date="2017-02" db="UniProtKB">
        <authorList>
            <consortium name="WormBaseParasite"/>
        </authorList>
    </citation>
    <scope>IDENTIFICATION</scope>
</reference>
<accession>A0A0N4VG23</accession>
<name>A0A0N4VG23_ENTVE</name>
<reference evidence="1 2" key="2">
    <citation type="submission" date="2018-10" db="EMBL/GenBank/DDBJ databases">
        <authorList>
            <consortium name="Pathogen Informatics"/>
        </authorList>
    </citation>
    <scope>NUCLEOTIDE SEQUENCE [LARGE SCALE GENOMIC DNA]</scope>
</reference>
<dbReference type="WBParaSite" id="EVEC_0000971801-mRNA-1">
    <property type="protein sequence ID" value="EVEC_0000971801-mRNA-1"/>
    <property type="gene ID" value="EVEC_0000971801"/>
</dbReference>